<protein>
    <recommendedName>
        <fullName evidence="3">SH3 domain-containing protein</fullName>
    </recommendedName>
</protein>
<proteinExistence type="predicted"/>
<evidence type="ECO:0000313" key="1">
    <source>
        <dbReference type="EMBL" id="MFD0683561.1"/>
    </source>
</evidence>
<dbReference type="EMBL" id="JBHTGP010000003">
    <property type="protein sequence ID" value="MFD0683561.1"/>
    <property type="molecule type" value="Genomic_DNA"/>
</dbReference>
<reference evidence="2" key="1">
    <citation type="journal article" date="2019" name="Int. J. Syst. Evol. Microbiol.">
        <title>The Global Catalogue of Microorganisms (GCM) 10K type strain sequencing project: providing services to taxonomists for standard genome sequencing and annotation.</title>
        <authorList>
            <consortium name="The Broad Institute Genomics Platform"/>
            <consortium name="The Broad Institute Genome Sequencing Center for Infectious Disease"/>
            <person name="Wu L."/>
            <person name="Ma J."/>
        </authorList>
    </citation>
    <scope>NUCLEOTIDE SEQUENCE [LARGE SCALE GENOMIC DNA]</scope>
    <source>
        <strain evidence="2">JCM 9371</strain>
    </source>
</reference>
<accession>A0ABW2XGH4</accession>
<gene>
    <name evidence="1" type="ORF">ACFQZM_03535</name>
</gene>
<sequence>MRTSSGTALRAIIRTAIAVSVSGLAAGGFAFLAPVSGASAAGPPAAAPPPAPICRYTVEARHGTWVRSSPGGHGIGRLRHGKLVFADCNARRGWVRLQGQVPQIFLYKWVARRALERY</sequence>
<name>A0ABW2XGH4_9ACTN</name>
<dbReference type="RefSeq" id="WP_131759203.1">
    <property type="nucleotide sequence ID" value="NZ_CAACUY010000071.1"/>
</dbReference>
<dbReference type="Proteomes" id="UP001597063">
    <property type="component" value="Unassembled WGS sequence"/>
</dbReference>
<comment type="caution">
    <text evidence="1">The sequence shown here is derived from an EMBL/GenBank/DDBJ whole genome shotgun (WGS) entry which is preliminary data.</text>
</comment>
<evidence type="ECO:0000313" key="2">
    <source>
        <dbReference type="Proteomes" id="UP001597063"/>
    </source>
</evidence>
<organism evidence="1 2">
    <name type="scientific">Actinomadura fibrosa</name>
    <dbReference type="NCBI Taxonomy" id="111802"/>
    <lineage>
        <taxon>Bacteria</taxon>
        <taxon>Bacillati</taxon>
        <taxon>Actinomycetota</taxon>
        <taxon>Actinomycetes</taxon>
        <taxon>Streptosporangiales</taxon>
        <taxon>Thermomonosporaceae</taxon>
        <taxon>Actinomadura</taxon>
    </lineage>
</organism>
<keyword evidence="2" id="KW-1185">Reference proteome</keyword>
<evidence type="ECO:0008006" key="3">
    <source>
        <dbReference type="Google" id="ProtNLM"/>
    </source>
</evidence>